<keyword evidence="2" id="KW-1185">Reference proteome</keyword>
<evidence type="ECO:0000313" key="1">
    <source>
        <dbReference type="EMBL" id="KRN80655.1"/>
    </source>
</evidence>
<dbReference type="RefSeq" id="WP_054646918.1">
    <property type="nucleotide sequence ID" value="NZ_FUXS01000012.1"/>
</dbReference>
<dbReference type="Proteomes" id="UP000051565">
    <property type="component" value="Unassembled WGS sequence"/>
</dbReference>
<dbReference type="EMBL" id="JQBT01000005">
    <property type="protein sequence ID" value="KRN80655.1"/>
    <property type="molecule type" value="Genomic_DNA"/>
</dbReference>
<organism evidence="1 2">
    <name type="scientific">Fructilactobacillus lindneri DSM 20690 = JCM 11027</name>
    <dbReference type="NCBI Taxonomy" id="1122148"/>
    <lineage>
        <taxon>Bacteria</taxon>
        <taxon>Bacillati</taxon>
        <taxon>Bacillota</taxon>
        <taxon>Bacilli</taxon>
        <taxon>Lactobacillales</taxon>
        <taxon>Lactobacillaceae</taxon>
        <taxon>Fructilactobacillus</taxon>
    </lineage>
</organism>
<protein>
    <submittedName>
        <fullName evidence="1">Uncharacterized protein</fullName>
    </submittedName>
</protein>
<comment type="caution">
    <text evidence="1">The sequence shown here is derived from an EMBL/GenBank/DDBJ whole genome shotgun (WGS) entry which is preliminary data.</text>
</comment>
<dbReference type="PATRIC" id="fig|1122148.6.peg.1239"/>
<evidence type="ECO:0000313" key="2">
    <source>
        <dbReference type="Proteomes" id="UP000051565"/>
    </source>
</evidence>
<accession>A0A0R2JU59</accession>
<sequence>MSLFDISPWIVKKKDGTKKQVFPQTSIKGVIGLEKELTSIKAVVENLTGKKFDKNYQNNFLTKKDLEDYVTTNQLTQSTTNSKAYADSIVATLKESLPTFNQQLLDTDDLNNFKKNGTYYRKYSDTILKNAPTNDTDSKVGTLIVLNSGNGQTDITQIFITTVDNSKVYIRGLSGVPATWSEWRILSDPKELSK</sequence>
<dbReference type="AlphaFoldDB" id="A0A0R2JU59"/>
<reference evidence="1 2" key="1">
    <citation type="journal article" date="2015" name="Genome Announc.">
        <title>Expanding the biotechnology potential of lactobacilli through comparative genomics of 213 strains and associated genera.</title>
        <authorList>
            <person name="Sun Z."/>
            <person name="Harris H.M."/>
            <person name="McCann A."/>
            <person name="Guo C."/>
            <person name="Argimon S."/>
            <person name="Zhang W."/>
            <person name="Yang X."/>
            <person name="Jeffery I.B."/>
            <person name="Cooney J.C."/>
            <person name="Kagawa T.F."/>
            <person name="Liu W."/>
            <person name="Song Y."/>
            <person name="Salvetti E."/>
            <person name="Wrobel A."/>
            <person name="Rasinkangas P."/>
            <person name="Parkhill J."/>
            <person name="Rea M.C."/>
            <person name="O'Sullivan O."/>
            <person name="Ritari J."/>
            <person name="Douillard F.P."/>
            <person name="Paul Ross R."/>
            <person name="Yang R."/>
            <person name="Briner A.E."/>
            <person name="Felis G.E."/>
            <person name="de Vos W.M."/>
            <person name="Barrangou R."/>
            <person name="Klaenhammer T.R."/>
            <person name="Caufield P.W."/>
            <person name="Cui Y."/>
            <person name="Zhang H."/>
            <person name="O'Toole P.W."/>
        </authorList>
    </citation>
    <scope>NUCLEOTIDE SEQUENCE [LARGE SCALE GENOMIC DNA]</scope>
    <source>
        <strain evidence="1 2">DSM 20690</strain>
    </source>
</reference>
<gene>
    <name evidence="1" type="ORF">IV52_GL001210</name>
</gene>
<dbReference type="CDD" id="cd19958">
    <property type="entry name" value="pyocin_knob"/>
    <property type="match status" value="1"/>
</dbReference>
<proteinExistence type="predicted"/>
<name>A0A0R2JU59_9LACO</name>